<dbReference type="AlphaFoldDB" id="A0A2G2Z206"/>
<reference evidence="2 3" key="2">
    <citation type="journal article" date="2017" name="Genome Biol.">
        <title>New reference genome sequences of hot pepper reveal the massive evolution of plant disease-resistance genes by retroduplication.</title>
        <authorList>
            <person name="Kim S."/>
            <person name="Park J."/>
            <person name="Yeom S.I."/>
            <person name="Kim Y.M."/>
            <person name="Seo E."/>
            <person name="Kim K.T."/>
            <person name="Kim M.S."/>
            <person name="Lee J.M."/>
            <person name="Cheong K."/>
            <person name="Shin H.S."/>
            <person name="Kim S.B."/>
            <person name="Han K."/>
            <person name="Lee J."/>
            <person name="Park M."/>
            <person name="Lee H.A."/>
            <person name="Lee H.Y."/>
            <person name="Lee Y."/>
            <person name="Oh S."/>
            <person name="Lee J.H."/>
            <person name="Choi E."/>
            <person name="Choi E."/>
            <person name="Lee S.E."/>
            <person name="Jeon J."/>
            <person name="Kim H."/>
            <person name="Choi G."/>
            <person name="Song H."/>
            <person name="Lee J."/>
            <person name="Lee S.C."/>
            <person name="Kwon J.K."/>
            <person name="Lee H.Y."/>
            <person name="Koo N."/>
            <person name="Hong Y."/>
            <person name="Kim R.W."/>
            <person name="Kang W.H."/>
            <person name="Huh J.H."/>
            <person name="Kang B.C."/>
            <person name="Yang T.J."/>
            <person name="Lee Y.H."/>
            <person name="Bennetzen J.L."/>
            <person name="Choi D."/>
        </authorList>
    </citation>
    <scope>NUCLEOTIDE SEQUENCE [LARGE SCALE GENOMIC DNA]</scope>
    <source>
        <strain evidence="3">cv. CM334</strain>
    </source>
</reference>
<feature type="compositionally biased region" description="Polar residues" evidence="1">
    <location>
        <begin position="1"/>
        <end position="12"/>
    </location>
</feature>
<evidence type="ECO:0000256" key="1">
    <source>
        <dbReference type="SAM" id="MobiDB-lite"/>
    </source>
</evidence>
<protein>
    <submittedName>
        <fullName evidence="2">Uncharacterized protein</fullName>
    </submittedName>
</protein>
<evidence type="ECO:0000313" key="2">
    <source>
        <dbReference type="EMBL" id="PHT76019.1"/>
    </source>
</evidence>
<keyword evidence="3" id="KW-1185">Reference proteome</keyword>
<organism evidence="2 3">
    <name type="scientific">Capsicum annuum</name>
    <name type="common">Capsicum pepper</name>
    <dbReference type="NCBI Taxonomy" id="4072"/>
    <lineage>
        <taxon>Eukaryota</taxon>
        <taxon>Viridiplantae</taxon>
        <taxon>Streptophyta</taxon>
        <taxon>Embryophyta</taxon>
        <taxon>Tracheophyta</taxon>
        <taxon>Spermatophyta</taxon>
        <taxon>Magnoliopsida</taxon>
        <taxon>eudicotyledons</taxon>
        <taxon>Gunneridae</taxon>
        <taxon>Pentapetalae</taxon>
        <taxon>asterids</taxon>
        <taxon>lamiids</taxon>
        <taxon>Solanales</taxon>
        <taxon>Solanaceae</taxon>
        <taxon>Solanoideae</taxon>
        <taxon>Capsiceae</taxon>
        <taxon>Capsicum</taxon>
    </lineage>
</organism>
<proteinExistence type="predicted"/>
<dbReference type="Proteomes" id="UP000222542">
    <property type="component" value="Unassembled WGS sequence"/>
</dbReference>
<evidence type="ECO:0000313" key="3">
    <source>
        <dbReference type="Proteomes" id="UP000222542"/>
    </source>
</evidence>
<comment type="caution">
    <text evidence="2">The sequence shown here is derived from an EMBL/GenBank/DDBJ whole genome shotgun (WGS) entry which is preliminary data.</text>
</comment>
<feature type="region of interest" description="Disordered" evidence="1">
    <location>
        <begin position="1"/>
        <end position="21"/>
    </location>
</feature>
<name>A0A2G2Z206_CAPAN</name>
<dbReference type="STRING" id="4072.A0A2G2Z206"/>
<reference evidence="2 3" key="1">
    <citation type="journal article" date="2014" name="Nat. Genet.">
        <title>Genome sequence of the hot pepper provides insights into the evolution of pungency in Capsicum species.</title>
        <authorList>
            <person name="Kim S."/>
            <person name="Park M."/>
            <person name="Yeom S.I."/>
            <person name="Kim Y.M."/>
            <person name="Lee J.M."/>
            <person name="Lee H.A."/>
            <person name="Seo E."/>
            <person name="Choi J."/>
            <person name="Cheong K."/>
            <person name="Kim K.T."/>
            <person name="Jung K."/>
            <person name="Lee G.W."/>
            <person name="Oh S.K."/>
            <person name="Bae C."/>
            <person name="Kim S.B."/>
            <person name="Lee H.Y."/>
            <person name="Kim S.Y."/>
            <person name="Kim M.S."/>
            <person name="Kang B.C."/>
            <person name="Jo Y.D."/>
            <person name="Yang H.B."/>
            <person name="Jeong H.J."/>
            <person name="Kang W.H."/>
            <person name="Kwon J.K."/>
            <person name="Shin C."/>
            <person name="Lim J.Y."/>
            <person name="Park J.H."/>
            <person name="Huh J.H."/>
            <person name="Kim J.S."/>
            <person name="Kim B.D."/>
            <person name="Cohen O."/>
            <person name="Paran I."/>
            <person name="Suh M.C."/>
            <person name="Lee S.B."/>
            <person name="Kim Y.K."/>
            <person name="Shin Y."/>
            <person name="Noh S.J."/>
            <person name="Park J."/>
            <person name="Seo Y.S."/>
            <person name="Kwon S.Y."/>
            <person name="Kim H.A."/>
            <person name="Park J.M."/>
            <person name="Kim H.J."/>
            <person name="Choi S.B."/>
            <person name="Bosland P.W."/>
            <person name="Reeves G."/>
            <person name="Jo S.H."/>
            <person name="Lee B.W."/>
            <person name="Cho H.T."/>
            <person name="Choi H.S."/>
            <person name="Lee M.S."/>
            <person name="Yu Y."/>
            <person name="Do Choi Y."/>
            <person name="Park B.S."/>
            <person name="van Deynze A."/>
            <person name="Ashrafi H."/>
            <person name="Hill T."/>
            <person name="Kim W.T."/>
            <person name="Pai H.S."/>
            <person name="Ahn H.K."/>
            <person name="Yeam I."/>
            <person name="Giovannoni J.J."/>
            <person name="Rose J.K."/>
            <person name="Sorensen I."/>
            <person name="Lee S.J."/>
            <person name="Kim R.W."/>
            <person name="Choi I.Y."/>
            <person name="Choi B.S."/>
            <person name="Lim J.S."/>
            <person name="Lee Y.H."/>
            <person name="Choi D."/>
        </authorList>
    </citation>
    <scope>NUCLEOTIDE SEQUENCE [LARGE SCALE GENOMIC DNA]</scope>
    <source>
        <strain evidence="3">cv. CM334</strain>
    </source>
</reference>
<sequence>METQTPKPAELTSSERNKENHIIKYEESHGKFSHNKLVIYDPDVVVVTAKIPNISCDNPLKLTQDGNRLWAIDKPNNAQPPLGWERL</sequence>
<dbReference type="EMBL" id="AYRZ02000007">
    <property type="protein sequence ID" value="PHT76019.1"/>
    <property type="molecule type" value="Genomic_DNA"/>
</dbReference>
<gene>
    <name evidence="2" type="ORF">T459_19541</name>
</gene>
<dbReference type="Gramene" id="PHT76019">
    <property type="protein sequence ID" value="PHT76019"/>
    <property type="gene ID" value="T459_19541"/>
</dbReference>
<accession>A0A2G2Z206</accession>